<reference evidence="2 3" key="1">
    <citation type="submission" date="2018-02" db="EMBL/GenBank/DDBJ databases">
        <title>The draft genome of Phyllobacterium sp. 1N-3.</title>
        <authorList>
            <person name="Liu L."/>
            <person name="Li L."/>
            <person name="Zhang X."/>
            <person name="Wang T."/>
            <person name="Liang L."/>
        </authorList>
    </citation>
    <scope>NUCLEOTIDE SEQUENCE [LARGE SCALE GENOMIC DNA]</scope>
    <source>
        <strain evidence="2 3">1N-3</strain>
    </source>
</reference>
<evidence type="ECO:0000313" key="2">
    <source>
        <dbReference type="EMBL" id="PRD44202.1"/>
    </source>
</evidence>
<dbReference type="RefSeq" id="WP_105741087.1">
    <property type="nucleotide sequence ID" value="NZ_PVBR01000004.1"/>
</dbReference>
<name>A0A2S9IUJ3_9HYPH</name>
<proteinExistence type="predicted"/>
<keyword evidence="1" id="KW-0472">Membrane</keyword>
<gene>
    <name evidence="2" type="ORF">C5748_06245</name>
</gene>
<dbReference type="AlphaFoldDB" id="A0A2S9IUJ3"/>
<evidence type="ECO:0000256" key="1">
    <source>
        <dbReference type="SAM" id="Phobius"/>
    </source>
</evidence>
<dbReference type="Proteomes" id="UP000239434">
    <property type="component" value="Unassembled WGS sequence"/>
</dbReference>
<dbReference type="InterPro" id="IPR007047">
    <property type="entry name" value="Flp_Fap"/>
</dbReference>
<dbReference type="EMBL" id="PVBR01000004">
    <property type="protein sequence ID" value="PRD44202.1"/>
    <property type="molecule type" value="Genomic_DNA"/>
</dbReference>
<dbReference type="Pfam" id="PF04964">
    <property type="entry name" value="Flp_Fap"/>
    <property type="match status" value="1"/>
</dbReference>
<keyword evidence="1" id="KW-1133">Transmembrane helix</keyword>
<keyword evidence="3" id="KW-1185">Reference proteome</keyword>
<comment type="caution">
    <text evidence="2">The sequence shown here is derived from an EMBL/GenBank/DDBJ whole genome shotgun (WGS) entry which is preliminary data.</text>
</comment>
<sequence>MTVLKRFLCDRTASAAIEYGLIGALVSIAILAGLLQLSASLEGQFDSVATRVSDTMQ</sequence>
<accession>A0A2S9IUJ3</accession>
<evidence type="ECO:0000313" key="3">
    <source>
        <dbReference type="Proteomes" id="UP000239434"/>
    </source>
</evidence>
<organism evidence="2 3">
    <name type="scientific">Phyllobacterium phragmitis</name>
    <dbReference type="NCBI Taxonomy" id="2670329"/>
    <lineage>
        <taxon>Bacteria</taxon>
        <taxon>Pseudomonadati</taxon>
        <taxon>Pseudomonadota</taxon>
        <taxon>Alphaproteobacteria</taxon>
        <taxon>Hyphomicrobiales</taxon>
        <taxon>Phyllobacteriaceae</taxon>
        <taxon>Phyllobacterium</taxon>
    </lineage>
</organism>
<keyword evidence="1" id="KW-0812">Transmembrane</keyword>
<protein>
    <submittedName>
        <fullName evidence="2">Flp family type IVb pilin</fullName>
    </submittedName>
</protein>
<feature type="transmembrane region" description="Helical" evidence="1">
    <location>
        <begin position="12"/>
        <end position="35"/>
    </location>
</feature>